<protein>
    <recommendedName>
        <fullName evidence="2">Ice-binding protein C-terminal domain-containing protein</fullName>
    </recommendedName>
</protein>
<dbReference type="InterPro" id="IPR013424">
    <property type="entry name" value="Ice-binding_C"/>
</dbReference>
<organism evidence="3 4">
    <name type="scientific">Tunturiibacter lichenicola</name>
    <dbReference type="NCBI Taxonomy" id="2051959"/>
    <lineage>
        <taxon>Bacteria</taxon>
        <taxon>Pseudomonadati</taxon>
        <taxon>Acidobacteriota</taxon>
        <taxon>Terriglobia</taxon>
        <taxon>Terriglobales</taxon>
        <taxon>Acidobacteriaceae</taxon>
        <taxon>Tunturiibacter</taxon>
    </lineage>
</organism>
<dbReference type="Pfam" id="PF07589">
    <property type="entry name" value="PEP-CTERM"/>
    <property type="match status" value="1"/>
</dbReference>
<feature type="domain" description="Ice-binding protein C-terminal" evidence="2">
    <location>
        <begin position="156"/>
        <end position="180"/>
    </location>
</feature>
<sequence>MKKPAMIVCGLALAMLSSASAFADTFFNFSFTGNSSVTGLPGTPFSGSGQFDAKATTTAGTYRIVGVTGTTDGEAISSILAPGSFGFNDNLLFFSSGNTSASLDNAGVSYQLANGVDANLFLGIPSQYQQSLFGFPGSLVSEDQTANVSITPLVSAVPEPATFALLGTGLLGMIGGLRRRIIA</sequence>
<keyword evidence="1" id="KW-0732">Signal</keyword>
<proteinExistence type="predicted"/>
<accession>A0A852V9D1</accession>
<gene>
    <name evidence="3" type="ORF">HDF08_001570</name>
</gene>
<reference evidence="3 4" key="1">
    <citation type="submission" date="2020-07" db="EMBL/GenBank/DDBJ databases">
        <title>Genomic Encyclopedia of Type Strains, Phase IV (KMG-V): Genome sequencing to study the core and pangenomes of soil and plant-associated prokaryotes.</title>
        <authorList>
            <person name="Whitman W."/>
        </authorList>
    </citation>
    <scope>NUCLEOTIDE SEQUENCE [LARGE SCALE GENOMIC DNA]</scope>
    <source>
        <strain evidence="3 4">M8UP22</strain>
    </source>
</reference>
<feature type="signal peptide" evidence="1">
    <location>
        <begin position="1"/>
        <end position="23"/>
    </location>
</feature>
<feature type="chain" id="PRO_5032967853" description="Ice-binding protein C-terminal domain-containing protein" evidence="1">
    <location>
        <begin position="24"/>
        <end position="183"/>
    </location>
</feature>
<evidence type="ECO:0000259" key="2">
    <source>
        <dbReference type="Pfam" id="PF07589"/>
    </source>
</evidence>
<dbReference type="NCBIfam" id="TIGR02595">
    <property type="entry name" value="PEP_CTERM"/>
    <property type="match status" value="1"/>
</dbReference>
<comment type="caution">
    <text evidence="3">The sequence shown here is derived from an EMBL/GenBank/DDBJ whole genome shotgun (WGS) entry which is preliminary data.</text>
</comment>
<evidence type="ECO:0000313" key="4">
    <source>
        <dbReference type="Proteomes" id="UP000564385"/>
    </source>
</evidence>
<dbReference type="AlphaFoldDB" id="A0A852V9D1"/>
<name>A0A852V9D1_9BACT</name>
<dbReference type="Proteomes" id="UP000564385">
    <property type="component" value="Unassembled WGS sequence"/>
</dbReference>
<evidence type="ECO:0000313" key="3">
    <source>
        <dbReference type="EMBL" id="NYF89503.1"/>
    </source>
</evidence>
<evidence type="ECO:0000256" key="1">
    <source>
        <dbReference type="SAM" id="SignalP"/>
    </source>
</evidence>
<dbReference type="EMBL" id="JACCCU010000001">
    <property type="protein sequence ID" value="NYF89503.1"/>
    <property type="molecule type" value="Genomic_DNA"/>
</dbReference>